<evidence type="ECO:0000313" key="2">
    <source>
        <dbReference type="EMBL" id="KAG5598722.1"/>
    </source>
</evidence>
<gene>
    <name evidence="2" type="ORF">H5410_030092</name>
</gene>
<dbReference type="Pfam" id="PF03171">
    <property type="entry name" value="2OG-FeII_Oxy"/>
    <property type="match status" value="1"/>
</dbReference>
<dbReference type="SUPFAM" id="SSF51197">
    <property type="entry name" value="Clavaminate synthase-like"/>
    <property type="match status" value="1"/>
</dbReference>
<dbReference type="Gene3D" id="2.60.120.330">
    <property type="entry name" value="B-lactam Antibiotic, Isopenicillin N Synthase, Chain"/>
    <property type="match status" value="1"/>
</dbReference>
<sequence>MHVNPIKDTLAINIGDLLKIMMNDHYKSIDHCVAVDSSRAQIAIPLFVNASLDSVIGAFPQMLKDGEKSVYKHVLHFDYWDYFYPPRKPDR</sequence>
<proteinExistence type="predicted"/>
<dbReference type="InterPro" id="IPR027443">
    <property type="entry name" value="IPNS-like_sf"/>
</dbReference>
<organism evidence="2 3">
    <name type="scientific">Solanum commersonii</name>
    <name type="common">Commerson's wild potato</name>
    <name type="synonym">Commerson's nightshade</name>
    <dbReference type="NCBI Taxonomy" id="4109"/>
    <lineage>
        <taxon>Eukaryota</taxon>
        <taxon>Viridiplantae</taxon>
        <taxon>Streptophyta</taxon>
        <taxon>Embryophyta</taxon>
        <taxon>Tracheophyta</taxon>
        <taxon>Spermatophyta</taxon>
        <taxon>Magnoliopsida</taxon>
        <taxon>eudicotyledons</taxon>
        <taxon>Gunneridae</taxon>
        <taxon>Pentapetalae</taxon>
        <taxon>asterids</taxon>
        <taxon>lamiids</taxon>
        <taxon>Solanales</taxon>
        <taxon>Solanaceae</taxon>
        <taxon>Solanoideae</taxon>
        <taxon>Solaneae</taxon>
        <taxon>Solanum</taxon>
    </lineage>
</organism>
<comment type="caution">
    <text evidence="2">The sequence shown here is derived from an EMBL/GenBank/DDBJ whole genome shotgun (WGS) entry which is preliminary data.</text>
</comment>
<dbReference type="AlphaFoldDB" id="A0A9J5YER5"/>
<dbReference type="InterPro" id="IPR044861">
    <property type="entry name" value="IPNS-like_FE2OG_OXY"/>
</dbReference>
<dbReference type="EMBL" id="JACXVP010000006">
    <property type="protein sequence ID" value="KAG5598722.1"/>
    <property type="molecule type" value="Genomic_DNA"/>
</dbReference>
<keyword evidence="3" id="KW-1185">Reference proteome</keyword>
<evidence type="ECO:0000259" key="1">
    <source>
        <dbReference type="Pfam" id="PF03171"/>
    </source>
</evidence>
<feature type="domain" description="Isopenicillin N synthase-like Fe(2+) 2OG dioxygenase" evidence="1">
    <location>
        <begin position="3"/>
        <end position="49"/>
    </location>
</feature>
<name>A0A9J5YER5_SOLCO</name>
<dbReference type="Proteomes" id="UP000824120">
    <property type="component" value="Chromosome 6"/>
</dbReference>
<accession>A0A9J5YER5</accession>
<evidence type="ECO:0000313" key="3">
    <source>
        <dbReference type="Proteomes" id="UP000824120"/>
    </source>
</evidence>
<dbReference type="OrthoDB" id="288590at2759"/>
<reference evidence="2 3" key="1">
    <citation type="submission" date="2020-09" db="EMBL/GenBank/DDBJ databases">
        <title>De no assembly of potato wild relative species, Solanum commersonii.</title>
        <authorList>
            <person name="Cho K."/>
        </authorList>
    </citation>
    <scope>NUCLEOTIDE SEQUENCE [LARGE SCALE GENOMIC DNA]</scope>
    <source>
        <strain evidence="2">LZ3.2</strain>
        <tissue evidence="2">Leaf</tissue>
    </source>
</reference>
<protein>
    <recommendedName>
        <fullName evidence="1">Isopenicillin N synthase-like Fe(2+) 2OG dioxygenase domain-containing protein</fullName>
    </recommendedName>
</protein>